<proteinExistence type="predicted"/>
<protein>
    <recommendedName>
        <fullName evidence="3">YncE family protein</fullName>
    </recommendedName>
</protein>
<evidence type="ECO:0008006" key="3">
    <source>
        <dbReference type="Google" id="ProtNLM"/>
    </source>
</evidence>
<dbReference type="Gene3D" id="2.130.10.10">
    <property type="entry name" value="YVTN repeat-like/Quinoprotein amine dehydrogenase"/>
    <property type="match status" value="1"/>
</dbReference>
<reference evidence="1 2" key="1">
    <citation type="journal article" date="2019" name="Nat. Microbiol.">
        <title>Mediterranean grassland soil C-N compound turnover is dependent on rainfall and depth, and is mediated by genomically divergent microorganisms.</title>
        <authorList>
            <person name="Diamond S."/>
            <person name="Andeer P.F."/>
            <person name="Li Z."/>
            <person name="Crits-Christoph A."/>
            <person name="Burstein D."/>
            <person name="Anantharaman K."/>
            <person name="Lane K.R."/>
            <person name="Thomas B.C."/>
            <person name="Pan C."/>
            <person name="Northen T.R."/>
            <person name="Banfield J.F."/>
        </authorList>
    </citation>
    <scope>NUCLEOTIDE SEQUENCE [LARGE SCALE GENOMIC DNA]</scope>
    <source>
        <strain evidence="1">NP_4</strain>
    </source>
</reference>
<accession>A0A537KGK8</accession>
<dbReference type="SUPFAM" id="SSF51004">
    <property type="entry name" value="C-terminal (heme d1) domain of cytochrome cd1-nitrite reductase"/>
    <property type="match status" value="1"/>
</dbReference>
<evidence type="ECO:0000313" key="1">
    <source>
        <dbReference type="EMBL" id="TMI94910.1"/>
    </source>
</evidence>
<name>A0A537KGK8_9BACT</name>
<dbReference type="InterPro" id="IPR015943">
    <property type="entry name" value="WD40/YVTN_repeat-like_dom_sf"/>
</dbReference>
<comment type="caution">
    <text evidence="1">The sequence shown here is derived from an EMBL/GenBank/DDBJ whole genome shotgun (WGS) entry which is preliminary data.</text>
</comment>
<evidence type="ECO:0000313" key="2">
    <source>
        <dbReference type="Proteomes" id="UP000319353"/>
    </source>
</evidence>
<dbReference type="InterPro" id="IPR011048">
    <property type="entry name" value="Haem_d1_sf"/>
</dbReference>
<dbReference type="EMBL" id="VBAL01000310">
    <property type="protein sequence ID" value="TMI94910.1"/>
    <property type="molecule type" value="Genomic_DNA"/>
</dbReference>
<sequence>MTLISTETYSVLARITFDSALAKSVGHISFFDSTGAPGGIEQPVWDPVTRRFYISVPTIDGSDTKGAIAVINPRTMTVERLFEVDDCNPAGLSLGPHQHLLLGCSLSNAQSVIMDARDGHIVKRVFGVGGSDEVWFNRGDGNYYLAARNNVDASGKLAPALGIIDAARNTLLGIVPTGPTNGNHSVAADRRNNHVFVPLRDTTVTGSLPCAKGCIGVYWSDEDEDER</sequence>
<dbReference type="AlphaFoldDB" id="A0A537KGK8"/>
<organism evidence="1 2">
    <name type="scientific">Candidatus Segetimicrobium genomatis</name>
    <dbReference type="NCBI Taxonomy" id="2569760"/>
    <lineage>
        <taxon>Bacteria</taxon>
        <taxon>Bacillati</taxon>
        <taxon>Candidatus Sysuimicrobiota</taxon>
        <taxon>Candidatus Sysuimicrobiia</taxon>
        <taxon>Candidatus Sysuimicrobiales</taxon>
        <taxon>Candidatus Segetimicrobiaceae</taxon>
        <taxon>Candidatus Segetimicrobium</taxon>
    </lineage>
</organism>
<dbReference type="Proteomes" id="UP000319353">
    <property type="component" value="Unassembled WGS sequence"/>
</dbReference>
<gene>
    <name evidence="1" type="ORF">E6H01_14705</name>
</gene>